<sequence length="456" mass="50691">MSRQVVSLSQMLGHDGRKRDGHGAALRPPSYRGTTPHGSGHAPRSNNHMQPVFRSTGYRPTQPPIQDDYGSQRYTGASQATSYTSEEPQSLSQATTTFASASQDEIVPLPALLHSRYSRMLMSMTDAQRSTISHATPSSTSAGPDPDARSACSASTEVDEVALARAEQKKRKRDQLDAEKQERRHVKEQRRIQAETEKAARRALKQTMDDEKRAKKEAQEAARRLHESTQAEAKLRRRGEKEKLRLEALKKAQDDAAAALLGKVVRRQEKRRIATEHDKRLRALESMLHAAEKSRTEETRRALRMETQINTLAAAVERALLEKAGLAETLMDQKNALAACTSDLQKAVHNLVSANAPTKRQVQVESFTPVAPTPKPQRRARSSAVPNADGPPTLRRSLRMAQRVNRALVVDPPDAVVRQPPPAEAPTDIDYGCLIALDMIEKARAKKRRKEVAQEY</sequence>
<organism evidence="3 4">
    <name type="scientific">Saprolegnia diclina (strain VS20)</name>
    <dbReference type="NCBI Taxonomy" id="1156394"/>
    <lineage>
        <taxon>Eukaryota</taxon>
        <taxon>Sar</taxon>
        <taxon>Stramenopiles</taxon>
        <taxon>Oomycota</taxon>
        <taxon>Saprolegniomycetes</taxon>
        <taxon>Saprolegniales</taxon>
        <taxon>Saprolegniaceae</taxon>
        <taxon>Saprolegnia</taxon>
    </lineage>
</organism>
<dbReference type="AlphaFoldDB" id="T0QCS9"/>
<feature type="compositionally biased region" description="Polar residues" evidence="2">
    <location>
        <begin position="72"/>
        <end position="97"/>
    </location>
</feature>
<reference evidence="3 4" key="1">
    <citation type="submission" date="2012-04" db="EMBL/GenBank/DDBJ databases">
        <title>The Genome Sequence of Saprolegnia declina VS20.</title>
        <authorList>
            <consortium name="The Broad Institute Genome Sequencing Platform"/>
            <person name="Russ C."/>
            <person name="Nusbaum C."/>
            <person name="Tyler B."/>
            <person name="van West P."/>
            <person name="Dieguez-Uribeondo J."/>
            <person name="de Bruijn I."/>
            <person name="Tripathy S."/>
            <person name="Jiang R."/>
            <person name="Young S.K."/>
            <person name="Zeng Q."/>
            <person name="Gargeya S."/>
            <person name="Fitzgerald M."/>
            <person name="Haas B."/>
            <person name="Abouelleil A."/>
            <person name="Alvarado L."/>
            <person name="Arachchi H.M."/>
            <person name="Berlin A."/>
            <person name="Chapman S.B."/>
            <person name="Goldberg J."/>
            <person name="Griggs A."/>
            <person name="Gujja S."/>
            <person name="Hansen M."/>
            <person name="Howarth C."/>
            <person name="Imamovic A."/>
            <person name="Larimer J."/>
            <person name="McCowen C."/>
            <person name="Montmayeur A."/>
            <person name="Murphy C."/>
            <person name="Neiman D."/>
            <person name="Pearson M."/>
            <person name="Priest M."/>
            <person name="Roberts A."/>
            <person name="Saif S."/>
            <person name="Shea T."/>
            <person name="Sisk P."/>
            <person name="Sykes S."/>
            <person name="Wortman J."/>
            <person name="Nusbaum C."/>
            <person name="Birren B."/>
        </authorList>
    </citation>
    <scope>NUCLEOTIDE SEQUENCE [LARGE SCALE GENOMIC DNA]</scope>
    <source>
        <strain evidence="3 4">VS20</strain>
    </source>
</reference>
<feature type="coiled-coil region" evidence="1">
    <location>
        <begin position="274"/>
        <end position="301"/>
    </location>
</feature>
<dbReference type="OMA" id="TDIDYGC"/>
<keyword evidence="1" id="KW-0175">Coiled coil</keyword>
<dbReference type="Proteomes" id="UP000030762">
    <property type="component" value="Unassembled WGS sequence"/>
</dbReference>
<proteinExistence type="predicted"/>
<feature type="compositionally biased region" description="Polar residues" evidence="2">
    <location>
        <begin position="128"/>
        <end position="142"/>
    </location>
</feature>
<feature type="region of interest" description="Disordered" evidence="2">
    <location>
        <begin position="1"/>
        <end position="97"/>
    </location>
</feature>
<keyword evidence="4" id="KW-1185">Reference proteome</keyword>
<feature type="region of interest" description="Disordered" evidence="2">
    <location>
        <begin position="366"/>
        <end position="394"/>
    </location>
</feature>
<evidence type="ECO:0000256" key="2">
    <source>
        <dbReference type="SAM" id="MobiDB-lite"/>
    </source>
</evidence>
<evidence type="ECO:0000313" key="3">
    <source>
        <dbReference type="EMBL" id="EQC35709.1"/>
    </source>
</evidence>
<evidence type="ECO:0000256" key="1">
    <source>
        <dbReference type="SAM" id="Coils"/>
    </source>
</evidence>
<feature type="region of interest" description="Disordered" evidence="2">
    <location>
        <begin position="128"/>
        <end position="239"/>
    </location>
</feature>
<name>T0QCS9_SAPDV</name>
<dbReference type="EMBL" id="JH767150">
    <property type="protein sequence ID" value="EQC35709.1"/>
    <property type="molecule type" value="Genomic_DNA"/>
</dbReference>
<accession>T0QCS9</accession>
<feature type="compositionally biased region" description="Basic and acidic residues" evidence="2">
    <location>
        <begin position="207"/>
        <end position="229"/>
    </location>
</feature>
<dbReference type="VEuPathDB" id="FungiDB:SDRG_06989"/>
<feature type="compositionally biased region" description="Basic and acidic residues" evidence="2">
    <location>
        <begin position="189"/>
        <end position="200"/>
    </location>
</feature>
<dbReference type="OrthoDB" id="10424413at2759"/>
<feature type="compositionally biased region" description="Polar residues" evidence="2">
    <location>
        <begin position="1"/>
        <end position="10"/>
    </location>
</feature>
<dbReference type="InParanoid" id="T0QCS9"/>
<gene>
    <name evidence="3" type="ORF">SDRG_06989</name>
</gene>
<protein>
    <submittedName>
        <fullName evidence="3">Uncharacterized protein</fullName>
    </submittedName>
</protein>
<dbReference type="RefSeq" id="XP_008611026.1">
    <property type="nucleotide sequence ID" value="XM_008612804.1"/>
</dbReference>
<evidence type="ECO:0000313" key="4">
    <source>
        <dbReference type="Proteomes" id="UP000030762"/>
    </source>
</evidence>
<dbReference type="GeneID" id="19947716"/>